<evidence type="ECO:0000256" key="1">
    <source>
        <dbReference type="ARBA" id="ARBA00000141"/>
    </source>
</evidence>
<keyword evidence="20" id="KW-1185">Reference proteome</keyword>
<feature type="domain" description="GTP cyclohydrolase II" evidence="18">
    <location>
        <begin position="206"/>
        <end position="371"/>
    </location>
</feature>
<reference evidence="19 20" key="1">
    <citation type="submission" date="2024-09" db="EMBL/GenBank/DDBJ databases">
        <authorList>
            <person name="Sun Q."/>
            <person name="Mori K."/>
        </authorList>
    </citation>
    <scope>NUCLEOTIDE SEQUENCE [LARGE SCALE GENOMIC DNA]</scope>
    <source>
        <strain evidence="19 20">CCM 7228</strain>
    </source>
</reference>
<evidence type="ECO:0000256" key="8">
    <source>
        <dbReference type="ARBA" id="ARBA00022741"/>
    </source>
</evidence>
<feature type="binding site" evidence="17">
    <location>
        <position position="315"/>
    </location>
    <ligand>
        <name>GTP</name>
        <dbReference type="ChEBI" id="CHEBI:37565"/>
    </ligand>
</feature>
<accession>A0ABV6GD87</accession>
<feature type="binding site" evidence="17">
    <location>
        <position position="355"/>
    </location>
    <ligand>
        <name>GTP</name>
        <dbReference type="ChEBI" id="CHEBI:37565"/>
    </ligand>
</feature>
<feature type="binding site" evidence="17">
    <location>
        <position position="271"/>
    </location>
    <ligand>
        <name>GTP</name>
        <dbReference type="ChEBI" id="CHEBI:37565"/>
    </ligand>
</feature>
<evidence type="ECO:0000313" key="20">
    <source>
        <dbReference type="Proteomes" id="UP001589854"/>
    </source>
</evidence>
<dbReference type="Pfam" id="PF00926">
    <property type="entry name" value="DHBP_synthase"/>
    <property type="match status" value="1"/>
</dbReference>
<organism evidence="19 20">
    <name type="scientific">Metabacillus herbersteinensis</name>
    <dbReference type="NCBI Taxonomy" id="283816"/>
    <lineage>
        <taxon>Bacteria</taxon>
        <taxon>Bacillati</taxon>
        <taxon>Bacillota</taxon>
        <taxon>Bacilli</taxon>
        <taxon>Bacillales</taxon>
        <taxon>Bacillaceae</taxon>
        <taxon>Metabacillus</taxon>
    </lineage>
</organism>
<feature type="binding site" evidence="17">
    <location>
        <position position="162"/>
    </location>
    <ligand>
        <name>D-ribulose 5-phosphate</name>
        <dbReference type="ChEBI" id="CHEBI:58121"/>
    </ligand>
</feature>
<keyword evidence="14 17" id="KW-0456">Lyase</keyword>
<comment type="function">
    <text evidence="2 17">Catalyzes the conversion of D-ribulose 5-phosphate to formate and 3,4-dihydroxy-2-butanone 4-phosphate.</text>
</comment>
<dbReference type="NCBIfam" id="TIGR00505">
    <property type="entry name" value="ribA"/>
    <property type="match status" value="1"/>
</dbReference>
<keyword evidence="13 17" id="KW-0464">Manganese</keyword>
<evidence type="ECO:0000256" key="3">
    <source>
        <dbReference type="ARBA" id="ARBA00004853"/>
    </source>
</evidence>
<dbReference type="InterPro" id="IPR017945">
    <property type="entry name" value="DHBP_synth_RibB-like_a/b_dom"/>
</dbReference>
<dbReference type="NCBIfam" id="TIGR00506">
    <property type="entry name" value="ribB"/>
    <property type="match status" value="1"/>
</dbReference>
<comment type="cofactor">
    <cofactor evidence="17">
        <name>Mg(2+)</name>
        <dbReference type="ChEBI" id="CHEBI:18420"/>
    </cofactor>
    <cofactor evidence="17">
        <name>Mn(2+)</name>
        <dbReference type="ChEBI" id="CHEBI:29035"/>
    </cofactor>
    <text evidence="17">Binds 2 divalent metal cations per subunit. Magnesium or manganese.</text>
</comment>
<evidence type="ECO:0000313" key="19">
    <source>
        <dbReference type="EMBL" id="MFC0271529.1"/>
    </source>
</evidence>
<feature type="binding site" evidence="17">
    <location>
        <begin position="250"/>
        <end position="254"/>
    </location>
    <ligand>
        <name>GTP</name>
        <dbReference type="ChEBI" id="CHEBI:37565"/>
    </ligand>
</feature>
<dbReference type="GO" id="GO:0003935">
    <property type="term" value="F:GTP cyclohydrolase II activity"/>
    <property type="evidence" value="ECO:0007669"/>
    <property type="project" value="UniProtKB-EC"/>
</dbReference>
<keyword evidence="8 17" id="KW-0547">Nucleotide-binding</keyword>
<feature type="site" description="Essential for DHBP synthase activity" evidence="17">
    <location>
        <position position="162"/>
    </location>
</feature>
<comment type="caution">
    <text evidence="19">The sequence shown here is derived from an EMBL/GenBank/DDBJ whole genome shotgun (WGS) entry which is preliminary data.</text>
</comment>
<dbReference type="HAMAP" id="MF_00179">
    <property type="entry name" value="RibA"/>
    <property type="match status" value="1"/>
</dbReference>
<keyword evidence="15 17" id="KW-0511">Multifunctional enzyme</keyword>
<evidence type="ECO:0000256" key="9">
    <source>
        <dbReference type="ARBA" id="ARBA00022801"/>
    </source>
</evidence>
<dbReference type="InterPro" id="IPR000926">
    <property type="entry name" value="RibA"/>
</dbReference>
<feature type="binding site" evidence="17">
    <location>
        <begin position="293"/>
        <end position="295"/>
    </location>
    <ligand>
        <name>GTP</name>
        <dbReference type="ChEBI" id="CHEBI:37565"/>
    </ligand>
</feature>
<dbReference type="PIRSF" id="PIRSF001259">
    <property type="entry name" value="RibA"/>
    <property type="match status" value="1"/>
</dbReference>
<evidence type="ECO:0000256" key="11">
    <source>
        <dbReference type="ARBA" id="ARBA00022842"/>
    </source>
</evidence>
<feature type="binding site" evidence="17">
    <location>
        <position position="268"/>
    </location>
    <ligand>
        <name>Zn(2+)</name>
        <dbReference type="ChEBI" id="CHEBI:29105"/>
        <note>catalytic</note>
    </ligand>
</feature>
<evidence type="ECO:0000256" key="17">
    <source>
        <dbReference type="HAMAP-Rule" id="MF_01283"/>
    </source>
</evidence>
<dbReference type="NCBIfam" id="NF006803">
    <property type="entry name" value="PRK09311.1"/>
    <property type="match status" value="1"/>
</dbReference>
<feature type="binding site" evidence="17">
    <location>
        <position position="350"/>
    </location>
    <ligand>
        <name>GTP</name>
        <dbReference type="ChEBI" id="CHEBI:37565"/>
    </ligand>
</feature>
<dbReference type="SUPFAM" id="SSF142695">
    <property type="entry name" value="RibA-like"/>
    <property type="match status" value="1"/>
</dbReference>
<dbReference type="InterPro" id="IPR016299">
    <property type="entry name" value="Riboflavin_synth_RibBA"/>
</dbReference>
<feature type="region of interest" description="GTP cyclohydrolase II" evidence="17">
    <location>
        <begin position="200"/>
        <end position="397"/>
    </location>
</feature>
<evidence type="ECO:0000256" key="10">
    <source>
        <dbReference type="ARBA" id="ARBA00022833"/>
    </source>
</evidence>
<comment type="pathway">
    <text evidence="4 17">Cofactor biosynthesis; riboflavin biosynthesis; 2-hydroxy-3-oxobutyl phosphate from D-ribulose 5-phosphate: step 1/1.</text>
</comment>
<dbReference type="Gene3D" id="3.40.50.10990">
    <property type="entry name" value="GTP cyclohydrolase II"/>
    <property type="match status" value="1"/>
</dbReference>
<dbReference type="Gene3D" id="3.90.870.10">
    <property type="entry name" value="DHBP synthase"/>
    <property type="match status" value="1"/>
</dbReference>
<evidence type="ECO:0000256" key="12">
    <source>
        <dbReference type="ARBA" id="ARBA00023134"/>
    </source>
</evidence>
<feature type="binding site" evidence="17">
    <location>
        <position position="27"/>
    </location>
    <ligand>
        <name>Mg(2+)</name>
        <dbReference type="ChEBI" id="CHEBI:18420"/>
        <label>1</label>
    </ligand>
</feature>
<sequence length="397" mass="44093">MFHTIEEAITDLIAGKVVIVVDDEDRENEGDFIALADGVTPETINFMIKYGRGLVCVPITEETANSLDLKPMVDHNTDPHGTAFTISVDYKTTTTGISTYERSETIQALLSDHVKAADFKRPGHIFPLIAKEGGVLRRAGHTEAAVDLARLAGSKPAGVICEIIKEDGTMARVPDLKLIATELDLKMITIKDLIHYRNVRDQLVQREVEIKLPSEYGSFKAIGYSNVIDGKEHVALVKGEINPDEPILVRVHSECLTGDVFGSFRCDCGPQLHAALAQIEEEGKGVLLYMRQEGRGIGLLNKMRAYKLQEEGYDTVEANEKLGFAPDLRDYGIGAQILRDLGITQMKLLTNNPRKIAGLEGYDLKVVDRVPIQMPSKKENENYLKTKHEKLGHYLHF</sequence>
<dbReference type="GO" id="GO:0008686">
    <property type="term" value="F:3,4-dihydroxy-2-butanone-4-phosphate synthase activity"/>
    <property type="evidence" value="ECO:0007669"/>
    <property type="project" value="UniProtKB-EC"/>
</dbReference>
<comment type="catalytic activity">
    <reaction evidence="16 17">
        <text>GTP + 4 H2O = 2,5-diamino-6-hydroxy-4-(5-phosphoribosylamino)-pyrimidine + formate + 2 phosphate + 3 H(+)</text>
        <dbReference type="Rhea" id="RHEA:23704"/>
        <dbReference type="ChEBI" id="CHEBI:15377"/>
        <dbReference type="ChEBI" id="CHEBI:15378"/>
        <dbReference type="ChEBI" id="CHEBI:15740"/>
        <dbReference type="ChEBI" id="CHEBI:37565"/>
        <dbReference type="ChEBI" id="CHEBI:43474"/>
        <dbReference type="ChEBI" id="CHEBI:58614"/>
        <dbReference type="EC" id="3.5.4.25"/>
    </reaction>
</comment>
<proteinExistence type="inferred from homology"/>
<evidence type="ECO:0000256" key="5">
    <source>
        <dbReference type="ARBA" id="ARBA00005520"/>
    </source>
</evidence>
<keyword evidence="10 17" id="KW-0862">Zinc</keyword>
<dbReference type="PANTHER" id="PTHR21327">
    <property type="entry name" value="GTP CYCLOHYDROLASE II-RELATED"/>
    <property type="match status" value="1"/>
</dbReference>
<keyword evidence="9 17" id="KW-0378">Hydrolase</keyword>
<feature type="binding site" evidence="17">
    <location>
        <position position="27"/>
    </location>
    <ligand>
        <name>Mg(2+)</name>
        <dbReference type="ChEBI" id="CHEBI:18420"/>
        <label>2</label>
    </ligand>
</feature>
<feature type="binding site" evidence="17">
    <location>
        <position position="31"/>
    </location>
    <ligand>
        <name>D-ribulose 5-phosphate</name>
        <dbReference type="ChEBI" id="CHEBI:58121"/>
    </ligand>
</feature>
<feature type="site" description="Essential for DHBP synthase activity" evidence="17">
    <location>
        <position position="124"/>
    </location>
</feature>
<keyword evidence="7 17" id="KW-0479">Metal-binding</keyword>
<feature type="active site" description="Proton acceptor; for GTP cyclohydrolase activity" evidence="17">
    <location>
        <position position="327"/>
    </location>
</feature>
<evidence type="ECO:0000256" key="2">
    <source>
        <dbReference type="ARBA" id="ARBA00002284"/>
    </source>
</evidence>
<dbReference type="PANTHER" id="PTHR21327:SF18">
    <property type="entry name" value="3,4-DIHYDROXY-2-BUTANONE 4-PHOSPHATE SYNTHASE"/>
    <property type="match status" value="1"/>
</dbReference>
<name>A0ABV6GD87_9BACI</name>
<feature type="active site" description="Nucleophile; for GTP cyclohydrolase activity" evidence="17">
    <location>
        <position position="329"/>
    </location>
</feature>
<evidence type="ECO:0000256" key="4">
    <source>
        <dbReference type="ARBA" id="ARBA00004904"/>
    </source>
</evidence>
<comment type="function">
    <text evidence="17">Catalyzes the conversion of GTP to 2,5-diamino-6-ribosylamino-4(3H)-pyrimidinone 5'-phosphate (DARP), formate and pyrophosphate.</text>
</comment>
<evidence type="ECO:0000256" key="16">
    <source>
        <dbReference type="ARBA" id="ARBA00049295"/>
    </source>
</evidence>
<comment type="similarity">
    <text evidence="5 17">In the N-terminal section; belongs to the DHBP synthase family.</text>
</comment>
<dbReference type="EC" id="4.1.99.12" evidence="17"/>
<dbReference type="Proteomes" id="UP001589854">
    <property type="component" value="Unassembled WGS sequence"/>
</dbReference>
<feature type="region of interest" description="DHBP synthase" evidence="17">
    <location>
        <begin position="1"/>
        <end position="199"/>
    </location>
</feature>
<keyword evidence="12 17" id="KW-0342">GTP-binding</keyword>
<dbReference type="Pfam" id="PF00925">
    <property type="entry name" value="GTP_cyclohydro2"/>
    <property type="match status" value="1"/>
</dbReference>
<evidence type="ECO:0000256" key="7">
    <source>
        <dbReference type="ARBA" id="ARBA00022723"/>
    </source>
</evidence>
<dbReference type="InterPro" id="IPR036144">
    <property type="entry name" value="RibA-like_sf"/>
</dbReference>
<protein>
    <recommendedName>
        <fullName evidence="17">Riboflavin biosynthesis protein RibBA</fullName>
    </recommendedName>
    <domain>
        <recommendedName>
            <fullName evidence="17">3,4-dihydroxy-2-butanone 4-phosphate synthase</fullName>
            <shortName evidence="17">DHBP synthase</shortName>
            <ecNumber evidence="17">4.1.99.12</ecNumber>
        </recommendedName>
    </domain>
    <domain>
        <recommendedName>
            <fullName evidence="17">GTP cyclohydrolase-2</fullName>
            <ecNumber evidence="17">3.5.4.25</ecNumber>
        </recommendedName>
        <alternativeName>
            <fullName evidence="17">GTP cyclohydrolase II</fullName>
        </alternativeName>
    </domain>
</protein>
<keyword evidence="6 17" id="KW-0686">Riboflavin biosynthesis</keyword>
<dbReference type="SUPFAM" id="SSF55821">
    <property type="entry name" value="YrdC/RibB"/>
    <property type="match status" value="1"/>
</dbReference>
<feature type="binding site" evidence="17">
    <location>
        <position position="141"/>
    </location>
    <ligand>
        <name>Mg(2+)</name>
        <dbReference type="ChEBI" id="CHEBI:18420"/>
        <label>2</label>
    </ligand>
</feature>
<dbReference type="CDD" id="cd00641">
    <property type="entry name" value="GTP_cyclohydro2"/>
    <property type="match status" value="1"/>
</dbReference>
<evidence type="ECO:0000256" key="14">
    <source>
        <dbReference type="ARBA" id="ARBA00023239"/>
    </source>
</evidence>
<dbReference type="HAMAP" id="MF_00180">
    <property type="entry name" value="RibB"/>
    <property type="match status" value="1"/>
</dbReference>
<evidence type="ECO:0000256" key="6">
    <source>
        <dbReference type="ARBA" id="ARBA00022619"/>
    </source>
</evidence>
<evidence type="ECO:0000259" key="18">
    <source>
        <dbReference type="Pfam" id="PF00925"/>
    </source>
</evidence>
<evidence type="ECO:0000256" key="13">
    <source>
        <dbReference type="ARBA" id="ARBA00023211"/>
    </source>
</evidence>
<evidence type="ECO:0000256" key="15">
    <source>
        <dbReference type="ARBA" id="ARBA00023268"/>
    </source>
</evidence>
<dbReference type="RefSeq" id="WP_378932609.1">
    <property type="nucleotide sequence ID" value="NZ_JBHLVO010000005.1"/>
</dbReference>
<comment type="cofactor">
    <cofactor evidence="17">
        <name>Zn(2+)</name>
        <dbReference type="ChEBI" id="CHEBI:29105"/>
    </cofactor>
    <text evidence="17">Binds 1 zinc ion per subunit.</text>
</comment>
<keyword evidence="11 17" id="KW-0460">Magnesium</keyword>
<feature type="binding site" evidence="17">
    <location>
        <position position="266"/>
    </location>
    <ligand>
        <name>Zn(2+)</name>
        <dbReference type="ChEBI" id="CHEBI:29105"/>
        <note>catalytic</note>
    </ligand>
</feature>
<dbReference type="HAMAP" id="MF_01283">
    <property type="entry name" value="RibBA"/>
    <property type="match status" value="1"/>
</dbReference>
<dbReference type="EMBL" id="JBHLVO010000005">
    <property type="protein sequence ID" value="MFC0271529.1"/>
    <property type="molecule type" value="Genomic_DNA"/>
</dbReference>
<dbReference type="InterPro" id="IPR000422">
    <property type="entry name" value="DHBP_synthase_RibB"/>
</dbReference>
<gene>
    <name evidence="17" type="primary">ribBA</name>
    <name evidence="19" type="ORF">ACFFIX_08685</name>
</gene>
<feature type="binding site" evidence="17">
    <location>
        <begin position="26"/>
        <end position="27"/>
    </location>
    <ligand>
        <name>D-ribulose 5-phosphate</name>
        <dbReference type="ChEBI" id="CHEBI:58121"/>
    </ligand>
</feature>
<feature type="binding site" evidence="17">
    <location>
        <begin position="138"/>
        <end position="142"/>
    </location>
    <ligand>
        <name>D-ribulose 5-phosphate</name>
        <dbReference type="ChEBI" id="CHEBI:58121"/>
    </ligand>
</feature>
<dbReference type="NCBIfam" id="NF001591">
    <property type="entry name" value="PRK00393.1"/>
    <property type="match status" value="1"/>
</dbReference>
<comment type="similarity">
    <text evidence="17">In the C-terminal section; belongs to the GTP cyclohydrolase II family.</text>
</comment>
<comment type="catalytic activity">
    <reaction evidence="1 17">
        <text>D-ribulose 5-phosphate = (2S)-2-hydroxy-3-oxobutyl phosphate + formate + H(+)</text>
        <dbReference type="Rhea" id="RHEA:18457"/>
        <dbReference type="ChEBI" id="CHEBI:15378"/>
        <dbReference type="ChEBI" id="CHEBI:15740"/>
        <dbReference type="ChEBI" id="CHEBI:58121"/>
        <dbReference type="ChEBI" id="CHEBI:58830"/>
        <dbReference type="EC" id="4.1.99.12"/>
    </reaction>
</comment>
<feature type="binding site" evidence="17">
    <location>
        <position position="255"/>
    </location>
    <ligand>
        <name>Zn(2+)</name>
        <dbReference type="ChEBI" id="CHEBI:29105"/>
        <note>catalytic</note>
    </ligand>
</feature>
<dbReference type="InterPro" id="IPR032677">
    <property type="entry name" value="GTP_cyclohydro_II"/>
</dbReference>
<comment type="pathway">
    <text evidence="3 17">Cofactor biosynthesis; riboflavin biosynthesis; 5-amino-6-(D-ribitylamino)uracil from GTP: step 1/4.</text>
</comment>
<dbReference type="EC" id="3.5.4.25" evidence="17"/>